<dbReference type="EMBL" id="JBGMDY010000001">
    <property type="protein sequence ID" value="KAL2349319.1"/>
    <property type="molecule type" value="Genomic_DNA"/>
</dbReference>
<evidence type="ECO:0008006" key="5">
    <source>
        <dbReference type="Google" id="ProtNLM"/>
    </source>
</evidence>
<evidence type="ECO:0000313" key="3">
    <source>
        <dbReference type="EMBL" id="KAL2349319.1"/>
    </source>
</evidence>
<dbReference type="AlphaFoldDB" id="A0ABD1NMF2"/>
<protein>
    <recommendedName>
        <fullName evidence="5">DUF569 domain-containing protein</fullName>
    </recommendedName>
</protein>
<proteinExistence type="predicted"/>
<dbReference type="FunFam" id="2.80.10.50:FF:000067">
    <property type="entry name" value="BnaC05g19630D protein"/>
    <property type="match status" value="2"/>
</dbReference>
<evidence type="ECO:0000259" key="1">
    <source>
        <dbReference type="Pfam" id="PF04601"/>
    </source>
</evidence>
<name>A0ABD1NMF2_9FABA</name>
<dbReference type="SUPFAM" id="SSF50405">
    <property type="entry name" value="Actin-crosslinking proteins"/>
    <property type="match status" value="2"/>
</dbReference>
<feature type="domain" description="DUF569" evidence="1">
    <location>
        <begin position="3"/>
        <end position="142"/>
    </location>
</feature>
<dbReference type="PANTHER" id="PTHR31205">
    <property type="entry name" value="ACTIN CROSS-LINKING PROTEIN (DUF569)"/>
    <property type="match status" value="1"/>
</dbReference>
<dbReference type="Gene3D" id="2.80.10.50">
    <property type="match status" value="2"/>
</dbReference>
<feature type="domain" description="DUF569" evidence="1">
    <location>
        <begin position="205"/>
        <end position="346"/>
    </location>
</feature>
<dbReference type="Proteomes" id="UP001603857">
    <property type="component" value="Unassembled WGS sequence"/>
</dbReference>
<evidence type="ECO:0000313" key="4">
    <source>
        <dbReference type="Proteomes" id="UP001603857"/>
    </source>
</evidence>
<gene>
    <name evidence="3" type="ORF">Fmac_003319</name>
</gene>
<comment type="caution">
    <text evidence="3">The sequence shown here is derived from an EMBL/GenBank/DDBJ whole genome shotgun (WGS) entry which is preliminary data.</text>
</comment>
<dbReference type="InterPro" id="IPR007679">
    <property type="entry name" value="DUF569"/>
</dbReference>
<dbReference type="Pfam" id="PF22932">
    <property type="entry name" value="Ubiq_DUF_assoc"/>
    <property type="match status" value="1"/>
</dbReference>
<sequence>MVMEFFTKTNVVKLRSHLDKYLVADDDGDRVRQSGKGSGRGARWSVEEAEGDKVRLRSCHGRYLTATETPFLLGMTGKAVTQTEYDGVDFKYEWEVIRDGFQVRLRSWSGKFLRANGGTPPWRNSVTHDEPHSSATRDWVLWDVEAVDEFSAESVVSSFASDDRSADSEPASPMSVFSLWSPPARRNSKLLLLQTISSNKFRSGMDFFHRAKAVRLRSHHDKYLMAEEDEESVTQDRNGSSKSARWVVEYVPEYDNIIRLKSCYGKYLTASNHTFLLGMTGHKVLQTLPPRLDSSVEWEPVKDGGRVKLKTRYGHFLRANGGLPPWRNSVTHDIPHRTVTQDWILWDVDVVEIYVDSPAHGNKPSAPSFPASDSVPTIATAPPLPAVSASFSRQQTNDSPKAEGRTIYYHIAEDNGDVLDEGVQGYSLIFKGNGVEELTRKFEEETGLEGIIVCNRSPLNKKLYPLRLQLPPNTVTMRVVLVLPMSKGEFSFSLFFLLAQSLPLDAQLLQETLRHKAYCEKPTVFCSESLCICPDRSQCLSFVKAFLQETLRHKAYCEKPTVFCSESLCICPDRSQCLSFVKAFLQETLRHKAYCEKPTVFCSESLCICPDRSQCLSFVKAFVI</sequence>
<dbReference type="InterPro" id="IPR054726">
    <property type="entry name" value="Ubiq_DUF569-assoc"/>
</dbReference>
<keyword evidence="4" id="KW-1185">Reference proteome</keyword>
<evidence type="ECO:0000259" key="2">
    <source>
        <dbReference type="Pfam" id="PF22932"/>
    </source>
</evidence>
<dbReference type="PANTHER" id="PTHR31205:SF69">
    <property type="entry name" value="ACTIN CROSS-LINKING PROTEIN (DUF569)"/>
    <property type="match status" value="1"/>
</dbReference>
<dbReference type="InterPro" id="IPR008999">
    <property type="entry name" value="Actin-crosslinking"/>
</dbReference>
<dbReference type="Pfam" id="PF04601">
    <property type="entry name" value="DUF569"/>
    <property type="match status" value="2"/>
</dbReference>
<dbReference type="CDD" id="cd23340">
    <property type="entry name" value="beta-trefoil_FSCN_ACP-like"/>
    <property type="match status" value="2"/>
</dbReference>
<feature type="domain" description="DUF569" evidence="2">
    <location>
        <begin position="404"/>
        <end position="481"/>
    </location>
</feature>
<accession>A0ABD1NMF2</accession>
<reference evidence="3 4" key="1">
    <citation type="submission" date="2024-08" db="EMBL/GenBank/DDBJ databases">
        <title>Insights into the chromosomal genome structure of Flemingia macrophylla.</title>
        <authorList>
            <person name="Ding Y."/>
            <person name="Zhao Y."/>
            <person name="Bi W."/>
            <person name="Wu M."/>
            <person name="Zhao G."/>
            <person name="Gong Y."/>
            <person name="Li W."/>
            <person name="Zhang P."/>
        </authorList>
    </citation>
    <scope>NUCLEOTIDE SEQUENCE [LARGE SCALE GENOMIC DNA]</scope>
    <source>
        <strain evidence="3">DYQJB</strain>
        <tissue evidence="3">Leaf</tissue>
    </source>
</reference>
<organism evidence="3 4">
    <name type="scientific">Flemingia macrophylla</name>
    <dbReference type="NCBI Taxonomy" id="520843"/>
    <lineage>
        <taxon>Eukaryota</taxon>
        <taxon>Viridiplantae</taxon>
        <taxon>Streptophyta</taxon>
        <taxon>Embryophyta</taxon>
        <taxon>Tracheophyta</taxon>
        <taxon>Spermatophyta</taxon>
        <taxon>Magnoliopsida</taxon>
        <taxon>eudicotyledons</taxon>
        <taxon>Gunneridae</taxon>
        <taxon>Pentapetalae</taxon>
        <taxon>rosids</taxon>
        <taxon>fabids</taxon>
        <taxon>Fabales</taxon>
        <taxon>Fabaceae</taxon>
        <taxon>Papilionoideae</taxon>
        <taxon>50 kb inversion clade</taxon>
        <taxon>NPAAA clade</taxon>
        <taxon>indigoferoid/millettioid clade</taxon>
        <taxon>Phaseoleae</taxon>
        <taxon>Flemingia</taxon>
    </lineage>
</organism>